<dbReference type="GO" id="GO:0047129">
    <property type="term" value="F:opine dehydrogenase activity"/>
    <property type="evidence" value="ECO:0007669"/>
    <property type="project" value="UniProtKB-EC"/>
</dbReference>
<accession>A0A840BT83</accession>
<dbReference type="Proteomes" id="UP000577362">
    <property type="component" value="Unassembled WGS sequence"/>
</dbReference>
<dbReference type="Gene3D" id="3.40.50.720">
    <property type="entry name" value="NAD(P)-binding Rossmann-like Domain"/>
    <property type="match status" value="1"/>
</dbReference>
<dbReference type="SUPFAM" id="SSF48179">
    <property type="entry name" value="6-phosphogluconate dehydrogenase C-terminal domain-like"/>
    <property type="match status" value="1"/>
</dbReference>
<dbReference type="SUPFAM" id="SSF51735">
    <property type="entry name" value="NAD(P)-binding Rossmann-fold domains"/>
    <property type="match status" value="1"/>
</dbReference>
<dbReference type="InterPro" id="IPR013328">
    <property type="entry name" value="6PGD_dom2"/>
</dbReference>
<reference evidence="4 5" key="1">
    <citation type="submission" date="2020-08" db="EMBL/GenBank/DDBJ databases">
        <title>Genomic Encyclopedia of Type Strains, Phase IV (KMG-IV): sequencing the most valuable type-strain genomes for metagenomic binning, comparative biology and taxonomic classification.</title>
        <authorList>
            <person name="Goeker M."/>
        </authorList>
    </citation>
    <scope>NUCLEOTIDE SEQUENCE [LARGE SCALE GENOMIC DNA]</scope>
    <source>
        <strain evidence="4 5">DSM 103737</strain>
    </source>
</reference>
<evidence type="ECO:0000259" key="2">
    <source>
        <dbReference type="Pfam" id="PF01210"/>
    </source>
</evidence>
<feature type="domain" description="Opine dehydrogenase" evidence="3">
    <location>
        <begin position="181"/>
        <end position="323"/>
    </location>
</feature>
<dbReference type="GO" id="GO:0051287">
    <property type="term" value="F:NAD binding"/>
    <property type="evidence" value="ECO:0007669"/>
    <property type="project" value="InterPro"/>
</dbReference>
<dbReference type="EC" id="1.5.1.28" evidence="4"/>
<keyword evidence="5" id="KW-1185">Reference proteome</keyword>
<feature type="domain" description="Glycerol-3-phosphate dehydrogenase NAD-dependent N-terminal" evidence="2">
    <location>
        <begin position="2"/>
        <end position="101"/>
    </location>
</feature>
<dbReference type="Pfam" id="PF01210">
    <property type="entry name" value="NAD_Gly3P_dh_N"/>
    <property type="match status" value="1"/>
</dbReference>
<name>A0A840BT83_9HYPH</name>
<dbReference type="PANTHER" id="PTHR38015:SF1">
    <property type="entry name" value="OPINE DEHYDROGENASE DOMAIN-CONTAINING PROTEIN"/>
    <property type="match status" value="1"/>
</dbReference>
<dbReference type="InterPro" id="IPR003421">
    <property type="entry name" value="Opine_DH"/>
</dbReference>
<comment type="caution">
    <text evidence="4">The sequence shown here is derived from an EMBL/GenBank/DDBJ whole genome shotgun (WGS) entry which is preliminary data.</text>
</comment>
<dbReference type="InterPro" id="IPR051729">
    <property type="entry name" value="Opine/Lysopine_DH"/>
</dbReference>
<dbReference type="InterPro" id="IPR011128">
    <property type="entry name" value="G3P_DH_NAD-dep_N"/>
</dbReference>
<evidence type="ECO:0000256" key="1">
    <source>
        <dbReference type="ARBA" id="ARBA00023002"/>
    </source>
</evidence>
<evidence type="ECO:0000259" key="3">
    <source>
        <dbReference type="Pfam" id="PF02317"/>
    </source>
</evidence>
<dbReference type="RefSeq" id="WP_019403121.1">
    <property type="nucleotide sequence ID" value="NZ_JACIEN010000001.1"/>
</dbReference>
<dbReference type="GO" id="GO:0046168">
    <property type="term" value="P:glycerol-3-phosphate catabolic process"/>
    <property type="evidence" value="ECO:0007669"/>
    <property type="project" value="InterPro"/>
</dbReference>
<evidence type="ECO:0000313" key="5">
    <source>
        <dbReference type="Proteomes" id="UP000577362"/>
    </source>
</evidence>
<evidence type="ECO:0000313" key="4">
    <source>
        <dbReference type="EMBL" id="MBB4016200.1"/>
    </source>
</evidence>
<keyword evidence="1 4" id="KW-0560">Oxidoreductase</keyword>
<dbReference type="GO" id="GO:0016616">
    <property type="term" value="F:oxidoreductase activity, acting on the CH-OH group of donors, NAD or NADP as acceptor"/>
    <property type="evidence" value="ECO:0007669"/>
    <property type="project" value="InterPro"/>
</dbReference>
<dbReference type="Gene3D" id="1.10.1040.10">
    <property type="entry name" value="N-(1-d-carboxylethyl)-l-norvaline Dehydrogenase, domain 2"/>
    <property type="match status" value="1"/>
</dbReference>
<dbReference type="Pfam" id="PF02317">
    <property type="entry name" value="Octopine_DH"/>
    <property type="match status" value="1"/>
</dbReference>
<dbReference type="InterPro" id="IPR036291">
    <property type="entry name" value="NAD(P)-bd_dom_sf"/>
</dbReference>
<dbReference type="AlphaFoldDB" id="A0A840BT83"/>
<sequence length="361" mass="38293">MKVAILGTGGIGLATAAWLAHHGHVPVLWSPSGAGTRELAAGESLRYSGKIEGECRPEVASSAAGAVADADVILVAVPGNGHRTVMEAAAPHIRPGQVVIISSLCSLSALYLSRLLAERGVEVPIATWGTTVLTARRRSGTEVAIMTVRTSLHVATLPVSQAAVGIETCRTLFGDRFLAQSDVLATSLININPVAHLGLALGNLTRIERGENWPQYHYMTDSVSRLITTLDHERLAVAGAFGLTIHPIEEHFHRSFDVPMTDLAEIARTIHARRGGPPGPTSLDTRFILEDVPYGLVFAEAVGKIAGVDTSVHAAAITLVSAIWGRDFRAENDLLPVLGLDGLSKDELLQRARHGWPAGKA</sequence>
<dbReference type="EMBL" id="JACIEN010000001">
    <property type="protein sequence ID" value="MBB4016200.1"/>
    <property type="molecule type" value="Genomic_DNA"/>
</dbReference>
<gene>
    <name evidence="4" type="ORF">GGR16_001206</name>
</gene>
<dbReference type="PANTHER" id="PTHR38015">
    <property type="entry name" value="BLR6086 PROTEIN"/>
    <property type="match status" value="1"/>
</dbReference>
<proteinExistence type="predicted"/>
<protein>
    <submittedName>
        <fullName evidence="4">Opine dehydrogenase</fullName>
        <ecNumber evidence="4">1.5.1.28</ecNumber>
    </submittedName>
</protein>
<dbReference type="InterPro" id="IPR008927">
    <property type="entry name" value="6-PGluconate_DH-like_C_sf"/>
</dbReference>
<organism evidence="4 5">
    <name type="scientific">Chelatococcus caeni</name>
    <dbReference type="NCBI Taxonomy" id="1348468"/>
    <lineage>
        <taxon>Bacteria</taxon>
        <taxon>Pseudomonadati</taxon>
        <taxon>Pseudomonadota</taxon>
        <taxon>Alphaproteobacteria</taxon>
        <taxon>Hyphomicrobiales</taxon>
        <taxon>Chelatococcaceae</taxon>
        <taxon>Chelatococcus</taxon>
    </lineage>
</organism>